<organism evidence="2 3">
    <name type="scientific">Grus japonensis</name>
    <name type="common">Japanese crane</name>
    <name type="synonym">Red-crowned crane</name>
    <dbReference type="NCBI Taxonomy" id="30415"/>
    <lineage>
        <taxon>Eukaryota</taxon>
        <taxon>Metazoa</taxon>
        <taxon>Chordata</taxon>
        <taxon>Craniata</taxon>
        <taxon>Vertebrata</taxon>
        <taxon>Euteleostomi</taxon>
        <taxon>Archelosauria</taxon>
        <taxon>Archosauria</taxon>
        <taxon>Dinosauria</taxon>
        <taxon>Saurischia</taxon>
        <taxon>Theropoda</taxon>
        <taxon>Coelurosauria</taxon>
        <taxon>Aves</taxon>
        <taxon>Neognathae</taxon>
        <taxon>Neoaves</taxon>
        <taxon>Gruiformes</taxon>
        <taxon>Gruidae</taxon>
        <taxon>Grus</taxon>
    </lineage>
</organism>
<evidence type="ECO:0000256" key="1">
    <source>
        <dbReference type="SAM" id="MobiDB-lite"/>
    </source>
</evidence>
<feature type="region of interest" description="Disordered" evidence="1">
    <location>
        <begin position="109"/>
        <end position="135"/>
    </location>
</feature>
<gene>
    <name evidence="2" type="ORF">GRJ2_003264800</name>
</gene>
<feature type="region of interest" description="Disordered" evidence="1">
    <location>
        <begin position="25"/>
        <end position="51"/>
    </location>
</feature>
<sequence length="135" mass="14107">MCWGLAHAYGALFNTIQYPQREEKVSGSDDKMTGTVAIPPPVTGTVAPPTTATGTAATLTSVIGTAVTPTPVTGTAATPTPVTGIVAEPKNQPVLVSVDPIQKKKYTKKSVHIVKDNEPGPSREQEEEAEPEVIT</sequence>
<accession>A0ABC9YEH1</accession>
<keyword evidence="3" id="KW-1185">Reference proteome</keyword>
<dbReference type="Proteomes" id="UP001623348">
    <property type="component" value="Unassembled WGS sequence"/>
</dbReference>
<dbReference type="EMBL" id="BAAFJT010000248">
    <property type="protein sequence ID" value="GAB0207991.1"/>
    <property type="molecule type" value="Genomic_DNA"/>
</dbReference>
<protein>
    <submittedName>
        <fullName evidence="2">Microtubule-associated protein RP/EB family member 1-like</fullName>
    </submittedName>
</protein>
<dbReference type="AlphaFoldDB" id="A0ABC9YEH1"/>
<proteinExistence type="predicted"/>
<name>A0ABC9YEH1_GRUJA</name>
<feature type="compositionally biased region" description="Acidic residues" evidence="1">
    <location>
        <begin position="125"/>
        <end position="135"/>
    </location>
</feature>
<comment type="caution">
    <text evidence="2">The sequence shown here is derived from an EMBL/GenBank/DDBJ whole genome shotgun (WGS) entry which is preliminary data.</text>
</comment>
<feature type="compositionally biased region" description="Basic and acidic residues" evidence="1">
    <location>
        <begin position="113"/>
        <end position="124"/>
    </location>
</feature>
<feature type="compositionally biased region" description="Low complexity" evidence="1">
    <location>
        <begin position="33"/>
        <end position="51"/>
    </location>
</feature>
<reference evidence="2 3" key="1">
    <citation type="submission" date="2024-06" db="EMBL/GenBank/DDBJ databases">
        <title>The draft genome of Grus japonensis, version 3.</title>
        <authorList>
            <person name="Nabeshima K."/>
            <person name="Suzuki S."/>
            <person name="Onuma M."/>
        </authorList>
    </citation>
    <scope>NUCLEOTIDE SEQUENCE [LARGE SCALE GENOMIC DNA]</scope>
    <source>
        <strain evidence="2 3">451A</strain>
    </source>
</reference>
<evidence type="ECO:0000313" key="3">
    <source>
        <dbReference type="Proteomes" id="UP001623348"/>
    </source>
</evidence>
<evidence type="ECO:0000313" key="2">
    <source>
        <dbReference type="EMBL" id="GAB0207991.1"/>
    </source>
</evidence>